<proteinExistence type="predicted"/>
<keyword evidence="2" id="KW-1185">Reference proteome</keyword>
<dbReference type="EMBL" id="JADKMA010000001">
    <property type="protein sequence ID" value="MBO8190142.1"/>
    <property type="molecule type" value="Genomic_DNA"/>
</dbReference>
<dbReference type="Pfam" id="PF15575">
    <property type="entry name" value="Imm49"/>
    <property type="match status" value="1"/>
</dbReference>
<organism evidence="1 2">
    <name type="scientific">Streptomyces oryzae</name>
    <dbReference type="NCBI Taxonomy" id="1434886"/>
    <lineage>
        <taxon>Bacteria</taxon>
        <taxon>Bacillati</taxon>
        <taxon>Actinomycetota</taxon>
        <taxon>Actinomycetes</taxon>
        <taxon>Kitasatosporales</taxon>
        <taxon>Streptomycetaceae</taxon>
        <taxon>Streptomyces</taxon>
    </lineage>
</organism>
<evidence type="ECO:0000313" key="1">
    <source>
        <dbReference type="EMBL" id="MBO8190142.1"/>
    </source>
</evidence>
<gene>
    <name evidence="1" type="ORF">ITI46_00175</name>
</gene>
<reference evidence="1 2" key="1">
    <citation type="submission" date="2020-11" db="EMBL/GenBank/DDBJ databases">
        <title>Streptomyces spirodelae sp. nov., isolated from duckweed.</title>
        <authorList>
            <person name="Saimee Y."/>
            <person name="Duangmal K."/>
        </authorList>
    </citation>
    <scope>NUCLEOTIDE SEQUENCE [LARGE SCALE GENOMIC DNA]</scope>
    <source>
        <strain evidence="1 2">S16-07</strain>
    </source>
</reference>
<name>A0ABS3X442_9ACTN</name>
<dbReference type="Proteomes" id="UP001519064">
    <property type="component" value="Unassembled WGS sequence"/>
</dbReference>
<sequence>MATPDAELPMLTVAQAAQLRTLAAPHMQQDHEYSLRSLAQQCRHTPQERWPELVAAHFANLADASAGGEDAGELLRAAYPRLLPAEALTPDLAGAMSYARVVADGLVFGYALDGATSVRVLTDQDVARAGLQELGRAAYANLTQLPVEHAEVPLDGGALLHSVYGDSPFVASKALFLSELARQLTGEQLPDAGALVVVPTRHLLAYHPIADGTVVDAVNGLAAYAFGAYEDGPGSLSPRLYWWHQGSLTSLTVIDDDARTFSVQPPPKLLGAMKSLVGLDSAGRLATRAAAEPPDAAELSRTAGESLTCLMGDPAGLRDAFRSALALAHARCATDPDAARIDTWDPWAVAVQLGAALFTGADPQECRLGEDHAWQIPATPADPPADARAWLDAFYVCVVCRQRERLDRLCQVPLEVLRQDESVDEYVLHWIDTLQTYWAQRPMDDVAQKLITTMETSAPDTATSTPKDFVNRIDYQPVALFHRLITRDHDAFAEALGEALAHHGAYWGDSAAPRAQVALGPLAMASLAYDYGFPVELKQPCLPTYLLNRERIEVIPG</sequence>
<accession>A0ABS3X442</accession>
<evidence type="ECO:0000313" key="2">
    <source>
        <dbReference type="Proteomes" id="UP001519064"/>
    </source>
</evidence>
<dbReference type="InterPro" id="IPR029074">
    <property type="entry name" value="Imm49"/>
</dbReference>
<protein>
    <submittedName>
        <fullName evidence="1">Immunity 49 family protein</fullName>
    </submittedName>
</protein>
<comment type="caution">
    <text evidence="1">The sequence shown here is derived from an EMBL/GenBank/DDBJ whole genome shotgun (WGS) entry which is preliminary data.</text>
</comment>